<sequence length="461" mass="47336">MNLSEYASLDATALSEAVARGETTTEELQSLAATAAAAVDPELNAIIELWPDPEPPLGSAPFAGVPMLLKDMGAPIPGRRIELGSRLTAGLVADHRADLADRFRSAGLVAIGRTTIPEFAAAVVTESSATGATRNPYASGRSAGGSSGGSAAAVAAGVVPIAHATDAAGSIRVPAAFTGLVGLKPTRGAVSWSPDPEPVEGLAVPFALTRSVRDARALFDAMTDAPGVPERPGPLRVLVTDGALGARSASPSALRALADVSEALRDAGHSVNVKDIDLGVPWDRYAQALSAVWASSTAEWIDALAAVLGRDPREHLEPQTLALLLYGRGLTVEEMTAARDTLGQVGTSIGRIHEQVDLILSPTTLAPAPLIGEFAAGAADEDGEAWLRRSLEAAPLAAPVNATGTPAVSVPAGLDPETGIPVGVQLWGPAASDRMLLDVAAEIEERLPWGSRRPAIWAGDR</sequence>
<dbReference type="EC" id="3.5.1.4" evidence="3"/>
<dbReference type="InterPro" id="IPR036928">
    <property type="entry name" value="AS_sf"/>
</dbReference>
<dbReference type="Gene3D" id="3.90.1300.10">
    <property type="entry name" value="Amidase signature (AS) domain"/>
    <property type="match status" value="1"/>
</dbReference>
<dbReference type="GO" id="GO:0004040">
    <property type="term" value="F:amidase activity"/>
    <property type="evidence" value="ECO:0007669"/>
    <property type="project" value="UniProtKB-EC"/>
</dbReference>
<reference evidence="3 4" key="1">
    <citation type="submission" date="2023-07" db="EMBL/GenBank/DDBJ databases">
        <title>Sorghum-associated microbial communities from plants grown in Nebraska, USA.</title>
        <authorList>
            <person name="Schachtman D."/>
        </authorList>
    </citation>
    <scope>NUCLEOTIDE SEQUENCE [LARGE SCALE GENOMIC DNA]</scope>
    <source>
        <strain evidence="3 4">2980</strain>
    </source>
</reference>
<dbReference type="PANTHER" id="PTHR11895">
    <property type="entry name" value="TRANSAMIDASE"/>
    <property type="match status" value="1"/>
</dbReference>
<feature type="domain" description="Amidase" evidence="2">
    <location>
        <begin position="60"/>
        <end position="437"/>
    </location>
</feature>
<dbReference type="Proteomes" id="UP001259347">
    <property type="component" value="Unassembled WGS sequence"/>
</dbReference>
<evidence type="ECO:0000259" key="2">
    <source>
        <dbReference type="Pfam" id="PF01425"/>
    </source>
</evidence>
<dbReference type="RefSeq" id="WP_310017549.1">
    <property type="nucleotide sequence ID" value="NZ_JAVDUM010000002.1"/>
</dbReference>
<gene>
    <name evidence="3" type="ORF">J2Y69_000682</name>
</gene>
<comment type="caution">
    <text evidence="3">The sequence shown here is derived from an EMBL/GenBank/DDBJ whole genome shotgun (WGS) entry which is preliminary data.</text>
</comment>
<dbReference type="PROSITE" id="PS00571">
    <property type="entry name" value="AMIDASES"/>
    <property type="match status" value="1"/>
</dbReference>
<dbReference type="InterPro" id="IPR000120">
    <property type="entry name" value="Amidase"/>
</dbReference>
<evidence type="ECO:0000313" key="3">
    <source>
        <dbReference type="EMBL" id="MDR6866097.1"/>
    </source>
</evidence>
<dbReference type="InterPro" id="IPR023631">
    <property type="entry name" value="Amidase_dom"/>
</dbReference>
<proteinExistence type="inferred from homology"/>
<dbReference type="InterPro" id="IPR020556">
    <property type="entry name" value="Amidase_CS"/>
</dbReference>
<keyword evidence="4" id="KW-1185">Reference proteome</keyword>
<name>A0ABU1S907_9MICO</name>
<comment type="similarity">
    <text evidence="1">Belongs to the amidase family.</text>
</comment>
<protein>
    <submittedName>
        <fullName evidence="3">Amidase</fullName>
        <ecNumber evidence="3">3.5.1.4</ecNumber>
    </submittedName>
</protein>
<keyword evidence="3" id="KW-0378">Hydrolase</keyword>
<dbReference type="EMBL" id="JAVDUM010000002">
    <property type="protein sequence ID" value="MDR6866097.1"/>
    <property type="molecule type" value="Genomic_DNA"/>
</dbReference>
<accession>A0ABU1S907</accession>
<evidence type="ECO:0000256" key="1">
    <source>
        <dbReference type="ARBA" id="ARBA00009199"/>
    </source>
</evidence>
<evidence type="ECO:0000313" key="4">
    <source>
        <dbReference type="Proteomes" id="UP001259347"/>
    </source>
</evidence>
<dbReference type="Pfam" id="PF01425">
    <property type="entry name" value="Amidase"/>
    <property type="match status" value="1"/>
</dbReference>
<dbReference type="SUPFAM" id="SSF75304">
    <property type="entry name" value="Amidase signature (AS) enzymes"/>
    <property type="match status" value="1"/>
</dbReference>
<organism evidence="3 4">
    <name type="scientific">Microbacterium resistens</name>
    <dbReference type="NCBI Taxonomy" id="156977"/>
    <lineage>
        <taxon>Bacteria</taxon>
        <taxon>Bacillati</taxon>
        <taxon>Actinomycetota</taxon>
        <taxon>Actinomycetes</taxon>
        <taxon>Micrococcales</taxon>
        <taxon>Microbacteriaceae</taxon>
        <taxon>Microbacterium</taxon>
    </lineage>
</organism>
<dbReference type="PANTHER" id="PTHR11895:SF7">
    <property type="entry name" value="GLUTAMYL-TRNA(GLN) AMIDOTRANSFERASE SUBUNIT A, MITOCHONDRIAL"/>
    <property type="match status" value="1"/>
</dbReference>